<dbReference type="Gene3D" id="3.40.50.720">
    <property type="entry name" value="NAD(P)-binding Rossmann-like Domain"/>
    <property type="match status" value="1"/>
</dbReference>
<dbReference type="InterPro" id="IPR002347">
    <property type="entry name" value="SDR_fam"/>
</dbReference>
<dbReference type="PANTHER" id="PTHR43658:SF8">
    <property type="entry name" value="17-BETA-HYDROXYSTEROID DEHYDROGENASE 14-RELATED"/>
    <property type="match status" value="1"/>
</dbReference>
<dbReference type="SUPFAM" id="SSF51735">
    <property type="entry name" value="NAD(P)-binding Rossmann-fold domains"/>
    <property type="match status" value="1"/>
</dbReference>
<keyword evidence="6" id="KW-1185">Reference proteome</keyword>
<proteinExistence type="inferred from homology"/>
<dbReference type="InterPro" id="IPR057326">
    <property type="entry name" value="KR_dom"/>
</dbReference>
<dbReference type="SMART" id="SM00822">
    <property type="entry name" value="PKS_KR"/>
    <property type="match status" value="1"/>
</dbReference>
<evidence type="ECO:0000313" key="6">
    <source>
        <dbReference type="Proteomes" id="UP000182241"/>
    </source>
</evidence>
<name>A0A1H4I7I4_TSUTY</name>
<reference evidence="6" key="1">
    <citation type="submission" date="2016-10" db="EMBL/GenBank/DDBJ databases">
        <authorList>
            <person name="Varghese N."/>
            <person name="Submissions S."/>
        </authorList>
    </citation>
    <scope>NUCLEOTIDE SEQUENCE [LARGE SCALE GENOMIC DNA]</scope>
    <source>
        <strain evidence="6">DSM 44234</strain>
    </source>
</reference>
<dbReference type="OrthoDB" id="9795647at2"/>
<evidence type="ECO:0000259" key="4">
    <source>
        <dbReference type="SMART" id="SM00822"/>
    </source>
</evidence>
<dbReference type="PROSITE" id="PS00061">
    <property type="entry name" value="ADH_SHORT"/>
    <property type="match status" value="1"/>
</dbReference>
<keyword evidence="2" id="KW-0560">Oxidoreductase</keyword>
<dbReference type="GO" id="GO:0016491">
    <property type="term" value="F:oxidoreductase activity"/>
    <property type="evidence" value="ECO:0007669"/>
    <property type="project" value="UniProtKB-KW"/>
</dbReference>
<dbReference type="RefSeq" id="WP_068740067.1">
    <property type="nucleotide sequence ID" value="NZ_CBDRGN010000002.1"/>
</dbReference>
<protein>
    <submittedName>
        <fullName evidence="5">NAD(P)-dependent dehydrogenase, short-chain alcohol dehydrogenase family</fullName>
    </submittedName>
</protein>
<dbReference type="EMBL" id="FNSA01000001">
    <property type="protein sequence ID" value="SEB29850.1"/>
    <property type="molecule type" value="Genomic_DNA"/>
</dbReference>
<dbReference type="Pfam" id="PF00106">
    <property type="entry name" value="adh_short"/>
    <property type="match status" value="1"/>
</dbReference>
<accession>A0A1H4I7I4</accession>
<dbReference type="STRING" id="57704.SAMN04489793_0056"/>
<dbReference type="CDD" id="cd05371">
    <property type="entry name" value="HSD10-like_SDR_c"/>
    <property type="match status" value="1"/>
</dbReference>
<evidence type="ECO:0000256" key="1">
    <source>
        <dbReference type="ARBA" id="ARBA00006484"/>
    </source>
</evidence>
<dbReference type="AlphaFoldDB" id="A0A1H4I7I4"/>
<feature type="domain" description="Ketoreductase" evidence="4">
    <location>
        <begin position="6"/>
        <end position="187"/>
    </location>
</feature>
<evidence type="ECO:0000256" key="3">
    <source>
        <dbReference type="RuleBase" id="RU000363"/>
    </source>
</evidence>
<dbReference type="Proteomes" id="UP000182241">
    <property type="component" value="Unassembled WGS sequence"/>
</dbReference>
<organism evidence="5 6">
    <name type="scientific">Tsukamurella tyrosinosolvens</name>
    <dbReference type="NCBI Taxonomy" id="57704"/>
    <lineage>
        <taxon>Bacteria</taxon>
        <taxon>Bacillati</taxon>
        <taxon>Actinomycetota</taxon>
        <taxon>Actinomycetes</taxon>
        <taxon>Mycobacteriales</taxon>
        <taxon>Tsukamurellaceae</taxon>
        <taxon>Tsukamurella</taxon>
    </lineage>
</organism>
<evidence type="ECO:0000313" key="5">
    <source>
        <dbReference type="EMBL" id="SEB29850.1"/>
    </source>
</evidence>
<comment type="similarity">
    <text evidence="1 3">Belongs to the short-chain dehydrogenases/reductases (SDR) family.</text>
</comment>
<dbReference type="FunFam" id="3.40.50.720:FF:000215">
    <property type="entry name" value="3-hydroxyacyl-CoA dehydrogenase type-2"/>
    <property type="match status" value="1"/>
</dbReference>
<sequence length="252" mass="25302">MDLKNKTALVTGGASGLGLATVTRLVAGGARVVALDLPSADTSALAALGDAVRFAPADVTDEAAVQAAVDLANDEGTLAIVVNCAGIGNAIKTTGKKGAFPLDAFSKVISVNLIGTFNVIRLAATAIAENALDGEERGVIVNTASVAAFDGQIGQAAYSASKGGVVGMTLPIARDLASLAIRVVTIAPGLFLTPLLGTLPEEARASLGAQVPHPARLGDPSEYADLVVAIVGNPMLNGETIRLDGAIRMAPR</sequence>
<dbReference type="InterPro" id="IPR020904">
    <property type="entry name" value="Sc_DH/Rdtase_CS"/>
</dbReference>
<dbReference type="PRINTS" id="PR00080">
    <property type="entry name" value="SDRFAMILY"/>
</dbReference>
<evidence type="ECO:0000256" key="2">
    <source>
        <dbReference type="ARBA" id="ARBA00023002"/>
    </source>
</evidence>
<dbReference type="PANTHER" id="PTHR43658">
    <property type="entry name" value="SHORT-CHAIN DEHYDROGENASE/REDUCTASE"/>
    <property type="match status" value="1"/>
</dbReference>
<dbReference type="PRINTS" id="PR00081">
    <property type="entry name" value="GDHRDH"/>
</dbReference>
<gene>
    <name evidence="5" type="ORF">SAMN04489793_0056</name>
</gene>
<dbReference type="InterPro" id="IPR036291">
    <property type="entry name" value="NAD(P)-bd_dom_sf"/>
</dbReference>